<protein>
    <submittedName>
        <fullName evidence="1">Uncharacterized protein</fullName>
    </submittedName>
</protein>
<proteinExistence type="predicted"/>
<sequence length="456" mass="46938">MSFLPYAPVSSGTWATAISGSTVLHGGLVVLLATSSITLLPDPSGIPLRAPEYEITLEILDLPAIEPADDPRAIPEDAIPLDPVLETAAELEAVIPDTIAPVAEATPIQPEPEEAMALEPAVEPDFTEPEPLPVPTDPAPVPLPDPDALAIDDLSPIDDTIVSPLAETVSIAPIIEPQDAPIAQELTLLEEPPTDVVLPEPVAPLPDDVVLLPDVDGTADPVGEPPLPDVSPGDDPVTGDTGGALVDNPTIAMQSVAQLLQRIRAASAPACTMALPRLAGADTAGLALIGADAAALDQYAAVVLDGSSFAVTQSRELLDPAQCAVVDMIRQIESYPATRLGLAMPDTTLVSGDRLRATVTGASGLFLTLLLIDDGGVVQDLARFTTLQDDTAVVDVPVARVGQARTTRQAFVAIGTQDAPLDLAASIGGSADDVLGSLPTDVLRGAVFGLVTFDVR</sequence>
<dbReference type="Proteomes" id="UP000228531">
    <property type="component" value="Unassembled WGS sequence"/>
</dbReference>
<comment type="caution">
    <text evidence="1">The sequence shown here is derived from an EMBL/GenBank/DDBJ whole genome shotgun (WGS) entry which is preliminary data.</text>
</comment>
<dbReference type="EMBL" id="PGTY01000005">
    <property type="protein sequence ID" value="PJI84231.1"/>
    <property type="molecule type" value="Genomic_DNA"/>
</dbReference>
<gene>
    <name evidence="1" type="ORF">BC777_3771</name>
</gene>
<reference evidence="1 2" key="1">
    <citation type="submission" date="2017-11" db="EMBL/GenBank/DDBJ databases">
        <title>Genomic Encyclopedia of Archaeal and Bacterial Type Strains, Phase II (KMG-II): From Individual Species to Whole Genera.</title>
        <authorList>
            <person name="Goeker M."/>
        </authorList>
    </citation>
    <scope>NUCLEOTIDE SEQUENCE [LARGE SCALE GENOMIC DNA]</scope>
    <source>
        <strain evidence="1 2">DSM 29128</strain>
    </source>
</reference>
<dbReference type="OrthoDB" id="7864706at2"/>
<evidence type="ECO:0000313" key="2">
    <source>
        <dbReference type="Proteomes" id="UP000228531"/>
    </source>
</evidence>
<accession>A0A2M8VZY4</accession>
<keyword evidence="2" id="KW-1185">Reference proteome</keyword>
<dbReference type="RefSeq" id="WP_100369713.1">
    <property type="nucleotide sequence ID" value="NZ_PGTY01000005.1"/>
</dbReference>
<organism evidence="1 2">
    <name type="scientific">Yoonia maricola</name>
    <dbReference type="NCBI Taxonomy" id="420999"/>
    <lineage>
        <taxon>Bacteria</taxon>
        <taxon>Pseudomonadati</taxon>
        <taxon>Pseudomonadota</taxon>
        <taxon>Alphaproteobacteria</taxon>
        <taxon>Rhodobacterales</taxon>
        <taxon>Paracoccaceae</taxon>
        <taxon>Yoonia</taxon>
    </lineage>
</organism>
<dbReference type="AlphaFoldDB" id="A0A2M8VZY4"/>
<name>A0A2M8VZY4_9RHOB</name>
<evidence type="ECO:0000313" key="1">
    <source>
        <dbReference type="EMBL" id="PJI84231.1"/>
    </source>
</evidence>